<comment type="subcellular location">
    <subcellularLocation>
        <location evidence="2">Cytoplasm</location>
    </subcellularLocation>
    <subcellularLocation>
        <location evidence="1">Nucleus</location>
    </subcellularLocation>
</comment>
<dbReference type="GO" id="GO:1990846">
    <property type="term" value="F:ribonucleoside-diphosphate reductase inhibitor activity"/>
    <property type="evidence" value="ECO:0007669"/>
    <property type="project" value="TreeGrafter"/>
</dbReference>
<evidence type="ECO:0000256" key="1">
    <source>
        <dbReference type="ARBA" id="ARBA00004123"/>
    </source>
</evidence>
<keyword evidence="8" id="KW-1185">Reference proteome</keyword>
<evidence type="ECO:0000313" key="8">
    <source>
        <dbReference type="Proteomes" id="UP001194746"/>
    </source>
</evidence>
<dbReference type="GO" id="GO:0005737">
    <property type="term" value="C:cytoplasm"/>
    <property type="evidence" value="ECO:0007669"/>
    <property type="project" value="UniProtKB-SubCell"/>
</dbReference>
<dbReference type="GO" id="GO:0005634">
    <property type="term" value="C:nucleus"/>
    <property type="evidence" value="ECO:0007669"/>
    <property type="project" value="UniProtKB-SubCell"/>
</dbReference>
<accession>A0AAD4GPR1</accession>
<feature type="region of interest" description="Disordered" evidence="6">
    <location>
        <begin position="121"/>
        <end position="206"/>
    </location>
</feature>
<evidence type="ECO:0000256" key="2">
    <source>
        <dbReference type="ARBA" id="ARBA00004496"/>
    </source>
</evidence>
<name>A0AAD4GPR1_ASPNN</name>
<feature type="compositionally biased region" description="Polar residues" evidence="6">
    <location>
        <begin position="1"/>
        <end position="16"/>
    </location>
</feature>
<proteinExistence type="inferred from homology"/>
<dbReference type="GO" id="GO:0008104">
    <property type="term" value="P:intracellular protein localization"/>
    <property type="evidence" value="ECO:0007669"/>
    <property type="project" value="TreeGrafter"/>
</dbReference>
<feature type="region of interest" description="Disordered" evidence="6">
    <location>
        <begin position="1"/>
        <end position="22"/>
    </location>
</feature>
<organism evidence="7 8">
    <name type="scientific">Aspergillus nanangensis</name>
    <dbReference type="NCBI Taxonomy" id="2582783"/>
    <lineage>
        <taxon>Eukaryota</taxon>
        <taxon>Fungi</taxon>
        <taxon>Dikarya</taxon>
        <taxon>Ascomycota</taxon>
        <taxon>Pezizomycotina</taxon>
        <taxon>Eurotiomycetes</taxon>
        <taxon>Eurotiomycetidae</taxon>
        <taxon>Eurotiales</taxon>
        <taxon>Aspergillaceae</taxon>
        <taxon>Aspergillus</taxon>
        <taxon>Aspergillus subgen. Circumdati</taxon>
    </lineage>
</organism>
<gene>
    <name evidence="7" type="ORF">FE257_001373</name>
</gene>
<dbReference type="EMBL" id="VCAU01000115">
    <property type="protein sequence ID" value="KAF9884680.1"/>
    <property type="molecule type" value="Genomic_DNA"/>
</dbReference>
<dbReference type="PANTHER" id="PTHR28081">
    <property type="entry name" value="DAMAGE-REGULATED IMPORT FACILITATOR 1-RELATED"/>
    <property type="match status" value="1"/>
</dbReference>
<evidence type="ECO:0000256" key="4">
    <source>
        <dbReference type="ARBA" id="ARBA00022490"/>
    </source>
</evidence>
<dbReference type="InterPro" id="IPR013900">
    <property type="entry name" value="RNR_inhibitor"/>
</dbReference>
<reference evidence="7" key="1">
    <citation type="journal article" date="2019" name="Beilstein J. Org. Chem.">
        <title>Nanangenines: drimane sesquiterpenoids as the dominant metabolite cohort of a novel Australian fungus, Aspergillus nanangensis.</title>
        <authorList>
            <person name="Lacey H.J."/>
            <person name="Gilchrist C.L.M."/>
            <person name="Crombie A."/>
            <person name="Kalaitzis J.A."/>
            <person name="Vuong D."/>
            <person name="Rutledge P.J."/>
            <person name="Turner P."/>
            <person name="Pitt J.I."/>
            <person name="Lacey E."/>
            <person name="Chooi Y.H."/>
            <person name="Piggott A.M."/>
        </authorList>
    </citation>
    <scope>NUCLEOTIDE SEQUENCE</scope>
    <source>
        <strain evidence="7">MST-FP2251</strain>
    </source>
</reference>
<dbReference type="PANTHER" id="PTHR28081:SF1">
    <property type="entry name" value="DAMAGE-REGULATED IMPORT FACILITATOR 1"/>
    <property type="match status" value="1"/>
</dbReference>
<evidence type="ECO:0000256" key="6">
    <source>
        <dbReference type="SAM" id="MobiDB-lite"/>
    </source>
</evidence>
<keyword evidence="4" id="KW-0963">Cytoplasm</keyword>
<evidence type="ECO:0000256" key="3">
    <source>
        <dbReference type="ARBA" id="ARBA00005459"/>
    </source>
</evidence>
<evidence type="ECO:0000256" key="5">
    <source>
        <dbReference type="ARBA" id="ARBA00023242"/>
    </source>
</evidence>
<comment type="caution">
    <text evidence="7">The sequence shown here is derived from an EMBL/GenBank/DDBJ whole genome shotgun (WGS) entry which is preliminary data.</text>
</comment>
<feature type="compositionally biased region" description="Polar residues" evidence="6">
    <location>
        <begin position="163"/>
        <end position="181"/>
    </location>
</feature>
<comment type="similarity">
    <text evidence="3">Belongs to the DIF1/spd1 family.</text>
</comment>
<reference evidence="7" key="2">
    <citation type="submission" date="2020-02" db="EMBL/GenBank/DDBJ databases">
        <authorList>
            <person name="Gilchrist C.L.M."/>
            <person name="Chooi Y.-H."/>
        </authorList>
    </citation>
    <scope>NUCLEOTIDE SEQUENCE</scope>
    <source>
        <strain evidence="7">MST-FP2251</strain>
    </source>
</reference>
<protein>
    <submittedName>
        <fullName evidence="7">Uncharacterized protein</fullName>
    </submittedName>
</protein>
<dbReference type="AlphaFoldDB" id="A0AAD4GPR1"/>
<evidence type="ECO:0000313" key="7">
    <source>
        <dbReference type="EMBL" id="KAF9884680.1"/>
    </source>
</evidence>
<keyword evidence="5" id="KW-0539">Nucleus</keyword>
<sequence length="280" mass="31147">MSSSHTISSHQNNNDLNSKRRRFQPPITTFFTTSTPLDPADHAKPPLSHTHYAAATYSPTPVVPARVQASLLSVGMRVRKSIAEGYKTKINMITDEKQGTTYSSPKPRTYTTTVHSELAPYSGMSRLNDNNTNSIQPYAEPPTSISYDDGHLITDDGDAFSLPPSSQESAASLPPLSNGQKRSFDYDEDDETIDGRISPSGTSWVDPMERMHVNSTVGRPILAPRLDQQRRRFITVQKQGTGTMDVDDFEEPTFLRKREEVDMEYGRGRNTGYEVQMGGV</sequence>
<dbReference type="Pfam" id="PF08591">
    <property type="entry name" value="RNR_inhib"/>
    <property type="match status" value="1"/>
</dbReference>
<feature type="compositionally biased region" description="Polar residues" evidence="6">
    <location>
        <begin position="125"/>
        <end position="136"/>
    </location>
</feature>
<dbReference type="Proteomes" id="UP001194746">
    <property type="component" value="Unassembled WGS sequence"/>
</dbReference>